<dbReference type="KEGG" id="hor:Hore_05660"/>
<dbReference type="RefSeq" id="WP_012635511.1">
    <property type="nucleotide sequence ID" value="NC_011899.1"/>
</dbReference>
<dbReference type="Proteomes" id="UP000000719">
    <property type="component" value="Chromosome"/>
</dbReference>
<evidence type="ECO:0000313" key="6">
    <source>
        <dbReference type="EMBL" id="ACL69323.1"/>
    </source>
</evidence>
<evidence type="ECO:0000256" key="4">
    <source>
        <dbReference type="ARBA" id="ARBA00023136"/>
    </source>
</evidence>
<sequence>MNQITILDILILVVFLYFVLRGYNNGFIKQTSTVVGLILALLIAIKFYQPFQKYLLPYLDFSDQIMQFISFSLLFVFVNIIIQLLGRALKNIMNALFLGPVDQVAGAALGLLKAGILTYFLVLFLAQIPYQGITELLNRSVLAGSLLEMTPLVKQRLSQIFGP</sequence>
<keyword evidence="4 5" id="KW-0472">Membrane</keyword>
<evidence type="ECO:0000256" key="3">
    <source>
        <dbReference type="ARBA" id="ARBA00022989"/>
    </source>
</evidence>
<gene>
    <name evidence="6" type="ordered locus">Hore_05660</name>
</gene>
<dbReference type="Pfam" id="PF02674">
    <property type="entry name" value="Colicin_V"/>
    <property type="match status" value="1"/>
</dbReference>
<dbReference type="eggNOG" id="COG1286">
    <property type="taxonomic scope" value="Bacteria"/>
</dbReference>
<comment type="subcellular location">
    <subcellularLocation>
        <location evidence="1">Membrane</location>
        <topology evidence="1">Multi-pass membrane protein</topology>
    </subcellularLocation>
</comment>
<evidence type="ECO:0000313" key="7">
    <source>
        <dbReference type="Proteomes" id="UP000000719"/>
    </source>
</evidence>
<feature type="transmembrane region" description="Helical" evidence="5">
    <location>
        <begin position="68"/>
        <end position="86"/>
    </location>
</feature>
<reference evidence="6 7" key="1">
    <citation type="journal article" date="2009" name="PLoS ONE">
        <title>Genome analysis of the anaerobic thermohalophilic bacterium Halothermothrix orenii.</title>
        <authorList>
            <person name="Mavromatis K."/>
            <person name="Ivanova N."/>
            <person name="Anderson I."/>
            <person name="Lykidis A."/>
            <person name="Hooper S.D."/>
            <person name="Sun H."/>
            <person name="Kunin V."/>
            <person name="Lapidus A."/>
            <person name="Hugenholtz P."/>
            <person name="Patel B."/>
            <person name="Kyrpides N.C."/>
        </authorList>
    </citation>
    <scope>NUCLEOTIDE SEQUENCE [LARGE SCALE GENOMIC DNA]</scope>
    <source>
        <strain evidence="7">H 168 / OCM 544 / DSM 9562</strain>
    </source>
</reference>
<organism evidence="6 7">
    <name type="scientific">Halothermothrix orenii (strain H 168 / OCM 544 / DSM 9562)</name>
    <dbReference type="NCBI Taxonomy" id="373903"/>
    <lineage>
        <taxon>Bacteria</taxon>
        <taxon>Bacillati</taxon>
        <taxon>Bacillota</taxon>
        <taxon>Clostridia</taxon>
        <taxon>Halanaerobiales</taxon>
        <taxon>Halothermotrichaceae</taxon>
        <taxon>Halothermothrix</taxon>
    </lineage>
</organism>
<dbReference type="GO" id="GO:0016020">
    <property type="term" value="C:membrane"/>
    <property type="evidence" value="ECO:0007669"/>
    <property type="project" value="UniProtKB-SubCell"/>
</dbReference>
<keyword evidence="3 5" id="KW-1133">Transmembrane helix</keyword>
<accession>B8D296</accession>
<dbReference type="EMBL" id="CP001098">
    <property type="protein sequence ID" value="ACL69323.1"/>
    <property type="molecule type" value="Genomic_DNA"/>
</dbReference>
<dbReference type="PANTHER" id="PTHR37306">
    <property type="entry name" value="COLICIN V PRODUCTION PROTEIN"/>
    <property type="match status" value="1"/>
</dbReference>
<name>B8D296_HALOH</name>
<feature type="transmembrane region" description="Helical" evidence="5">
    <location>
        <begin position="31"/>
        <end position="48"/>
    </location>
</feature>
<keyword evidence="2 5" id="KW-0812">Transmembrane</keyword>
<dbReference type="PANTHER" id="PTHR37306:SF1">
    <property type="entry name" value="COLICIN V PRODUCTION PROTEIN"/>
    <property type="match status" value="1"/>
</dbReference>
<feature type="transmembrane region" description="Helical" evidence="5">
    <location>
        <begin position="6"/>
        <end position="24"/>
    </location>
</feature>
<protein>
    <submittedName>
        <fullName evidence="6">Colicin V production protein</fullName>
    </submittedName>
</protein>
<evidence type="ECO:0000256" key="2">
    <source>
        <dbReference type="ARBA" id="ARBA00022692"/>
    </source>
</evidence>
<dbReference type="GO" id="GO:0009403">
    <property type="term" value="P:toxin biosynthetic process"/>
    <property type="evidence" value="ECO:0007669"/>
    <property type="project" value="InterPro"/>
</dbReference>
<evidence type="ECO:0000256" key="5">
    <source>
        <dbReference type="SAM" id="Phobius"/>
    </source>
</evidence>
<evidence type="ECO:0000256" key="1">
    <source>
        <dbReference type="ARBA" id="ARBA00004141"/>
    </source>
</evidence>
<keyword evidence="7" id="KW-1185">Reference proteome</keyword>
<dbReference type="AlphaFoldDB" id="B8D296"/>
<proteinExistence type="predicted"/>
<dbReference type="InterPro" id="IPR003825">
    <property type="entry name" value="Colicin-V_CvpA"/>
</dbReference>
<dbReference type="OrthoDB" id="2111888at2"/>
<feature type="transmembrane region" description="Helical" evidence="5">
    <location>
        <begin position="107"/>
        <end position="130"/>
    </location>
</feature>
<dbReference type="TCDB" id="9.B.160.1.12">
    <property type="family name" value="the colicin v production (cvpa) family"/>
</dbReference>
<dbReference type="HOGENOM" id="CLU_092720_4_3_9"/>
<dbReference type="STRING" id="373903.Hore_05660"/>